<reference evidence="8" key="1">
    <citation type="submission" date="2021-02" db="EMBL/GenBank/DDBJ databases">
        <authorList>
            <person name="Bekaert M."/>
        </authorList>
    </citation>
    <scope>NUCLEOTIDE SEQUENCE</scope>
    <source>
        <strain evidence="8">IoA-00</strain>
    </source>
</reference>
<dbReference type="Pfam" id="PF10234">
    <property type="entry name" value="Cluap1"/>
    <property type="match status" value="1"/>
</dbReference>
<dbReference type="AlphaFoldDB" id="A0A7R8H5K6"/>
<organism evidence="8 9">
    <name type="scientific">Lepeophtheirus salmonis</name>
    <name type="common">Salmon louse</name>
    <name type="synonym">Caligus salmonis</name>
    <dbReference type="NCBI Taxonomy" id="72036"/>
    <lineage>
        <taxon>Eukaryota</taxon>
        <taxon>Metazoa</taxon>
        <taxon>Ecdysozoa</taxon>
        <taxon>Arthropoda</taxon>
        <taxon>Crustacea</taxon>
        <taxon>Multicrustacea</taxon>
        <taxon>Hexanauplia</taxon>
        <taxon>Copepoda</taxon>
        <taxon>Siphonostomatoida</taxon>
        <taxon>Caligidae</taxon>
        <taxon>Lepeophtheirus</taxon>
    </lineage>
</organism>
<dbReference type="EMBL" id="HG994582">
    <property type="protein sequence ID" value="CAF2882284.1"/>
    <property type="molecule type" value="Genomic_DNA"/>
</dbReference>
<protein>
    <submittedName>
        <fullName evidence="8">CLUAP1</fullName>
    </submittedName>
</protein>
<evidence type="ECO:0000313" key="8">
    <source>
        <dbReference type="EMBL" id="CAF2882284.1"/>
    </source>
</evidence>
<comment type="similarity">
    <text evidence="2">Belongs to the CLUAP1 family.</text>
</comment>
<dbReference type="InterPro" id="IPR019366">
    <property type="entry name" value="Clusterin-associated_protein-1"/>
</dbReference>
<dbReference type="GO" id="GO:0005929">
    <property type="term" value="C:cilium"/>
    <property type="evidence" value="ECO:0007669"/>
    <property type="project" value="UniProtKB-SubCell"/>
</dbReference>
<accession>A0A7R8H5K6</accession>
<keyword evidence="6" id="KW-0966">Cell projection</keyword>
<evidence type="ECO:0000256" key="6">
    <source>
        <dbReference type="ARBA" id="ARBA00023273"/>
    </source>
</evidence>
<proteinExistence type="inferred from homology"/>
<feature type="compositionally biased region" description="Acidic residues" evidence="7">
    <location>
        <begin position="312"/>
        <end position="325"/>
    </location>
</feature>
<name>A0A7R8H5K6_LEPSM</name>
<evidence type="ECO:0000256" key="5">
    <source>
        <dbReference type="ARBA" id="ARBA00023069"/>
    </source>
</evidence>
<keyword evidence="9" id="KW-1185">Reference proteome</keyword>
<keyword evidence="5" id="KW-0969">Cilium</keyword>
<feature type="compositionally biased region" description="Acidic residues" evidence="7">
    <location>
        <begin position="361"/>
        <end position="396"/>
    </location>
</feature>
<evidence type="ECO:0000256" key="3">
    <source>
        <dbReference type="ARBA" id="ARBA00022794"/>
    </source>
</evidence>
<dbReference type="GO" id="GO:0005815">
    <property type="term" value="C:microtubule organizing center"/>
    <property type="evidence" value="ECO:0007669"/>
    <property type="project" value="TreeGrafter"/>
</dbReference>
<dbReference type="PANTHER" id="PTHR21547:SF0">
    <property type="entry name" value="CLUSTERIN-ASSOCIATED PROTEIN 1"/>
    <property type="match status" value="1"/>
</dbReference>
<evidence type="ECO:0000256" key="2">
    <source>
        <dbReference type="ARBA" id="ARBA00008340"/>
    </source>
</evidence>
<sequence length="428" mass="49167">MSFRDLRNLTEMMRSLGYPRLISLENFRNPNFPLVAEILIWLVHRFDPQSDLPTDLDTEQDRVMFVRSVIQFMATKAQVKLNSKKLYQADGHSVKEIIKITTILYKAININDRNGNFDKEEFSIPTLDVGSKLYELKQTRELGSQITKTGAKLYDLLGKEIHLREKRMQVLSKQLEITQVEKGLKACVKGVEDDIKQTNQNIENVASNEANLDTKIEKKSVELERNQKRLITLKKVRPAFMDEYEKLEKELKKLYEEYITKFRSLAYLEQQLEEYDRVEQEQMEERQIATKKILEKMKNEENLASFERDITSSEDEDDIDDDDDDILPKNGSNGALKSTSTNRPSGPTTRRVYGSMISGAAEDDGEDDSLGSESDILLDGDGLDDSNEDDSDELEINELASESLRNRKSAKLKPSLQRLPSRGSDEDF</sequence>
<evidence type="ECO:0000256" key="1">
    <source>
        <dbReference type="ARBA" id="ARBA00004138"/>
    </source>
</evidence>
<dbReference type="Proteomes" id="UP000675881">
    <property type="component" value="Chromosome 3"/>
</dbReference>
<dbReference type="OrthoDB" id="438545at2759"/>
<feature type="region of interest" description="Disordered" evidence="7">
    <location>
        <begin position="305"/>
        <end position="428"/>
    </location>
</feature>
<keyword evidence="4" id="KW-0175">Coiled coil</keyword>
<gene>
    <name evidence="8" type="ORF">LSAA_7651</name>
</gene>
<evidence type="ECO:0000313" key="9">
    <source>
        <dbReference type="Proteomes" id="UP000675881"/>
    </source>
</evidence>
<evidence type="ECO:0000256" key="4">
    <source>
        <dbReference type="ARBA" id="ARBA00023054"/>
    </source>
</evidence>
<dbReference type="GO" id="GO:0060271">
    <property type="term" value="P:cilium assembly"/>
    <property type="evidence" value="ECO:0007669"/>
    <property type="project" value="TreeGrafter"/>
</dbReference>
<comment type="subcellular location">
    <subcellularLocation>
        <location evidence="1">Cell projection</location>
        <location evidence="1">Cilium</location>
    </subcellularLocation>
</comment>
<keyword evidence="3" id="KW-0970">Cilium biogenesis/degradation</keyword>
<evidence type="ECO:0000256" key="7">
    <source>
        <dbReference type="SAM" id="MobiDB-lite"/>
    </source>
</evidence>
<feature type="compositionally biased region" description="Polar residues" evidence="7">
    <location>
        <begin position="330"/>
        <end position="348"/>
    </location>
</feature>
<dbReference type="PANTHER" id="PTHR21547">
    <property type="entry name" value="CLUSTERIN ASSOCIATED PROTEIN 1"/>
    <property type="match status" value="1"/>
</dbReference>
<dbReference type="GO" id="GO:0030992">
    <property type="term" value="C:intraciliary transport particle B"/>
    <property type="evidence" value="ECO:0007669"/>
    <property type="project" value="TreeGrafter"/>
</dbReference>